<dbReference type="EMBL" id="JAAAUQ010000069">
    <property type="protein sequence ID" value="KAF9155390.1"/>
    <property type="molecule type" value="Genomic_DNA"/>
</dbReference>
<comment type="caution">
    <text evidence="2">The sequence shown here is derived from an EMBL/GenBank/DDBJ whole genome shotgun (WGS) entry which is preliminary data.</text>
</comment>
<evidence type="ECO:0000256" key="1">
    <source>
        <dbReference type="SAM" id="MobiDB-lite"/>
    </source>
</evidence>
<dbReference type="AlphaFoldDB" id="A0A9P5VEM6"/>
<sequence length="352" mass="37141">MPPSSNSPPLPTPPRNARSFWYALNNFIRTDDHQLQLLAYDITKRILRLSPIGLRRWLTRDRNSAIFTPPLNIKILGYILQGVIPLSLLSSLPAWEAAPPSTPRDEDVRPLNAQSGTAINGAAAGSTTATVNHDEAIGAATDATNTTFSTRDTDAETVSLTTSSAGTPANVNDDTVASDVTSLSAHVVIGPTATTTTALIVGIVEDSTITEDITAASVTAASVTAAAQDAVHFAETDTSVESPSTVPVESLSVVLVENVSTTVTTATSSTVTDETASSAIVDSTITTFATEKTVAHSSVTGETTSDEKPPARRKGKNIRSTEELMTTMASIKKLGATKLKIEEELLQRRRRA</sequence>
<reference evidence="2" key="1">
    <citation type="journal article" date="2020" name="Fungal Divers.">
        <title>Resolving the Mortierellaceae phylogeny through synthesis of multi-gene phylogenetics and phylogenomics.</title>
        <authorList>
            <person name="Vandepol N."/>
            <person name="Liber J."/>
            <person name="Desiro A."/>
            <person name="Na H."/>
            <person name="Kennedy M."/>
            <person name="Barry K."/>
            <person name="Grigoriev I.V."/>
            <person name="Miller A.N."/>
            <person name="O'Donnell K."/>
            <person name="Stajich J.E."/>
            <person name="Bonito G."/>
        </authorList>
    </citation>
    <scope>NUCLEOTIDE SEQUENCE</scope>
    <source>
        <strain evidence="2">NRRL 6426</strain>
    </source>
</reference>
<name>A0A9P5VEM6_9FUNG</name>
<dbReference type="Proteomes" id="UP000748756">
    <property type="component" value="Unassembled WGS sequence"/>
</dbReference>
<feature type="region of interest" description="Disordered" evidence="1">
    <location>
        <begin position="295"/>
        <end position="319"/>
    </location>
</feature>
<proteinExistence type="predicted"/>
<gene>
    <name evidence="2" type="ORF">BG015_010040</name>
</gene>
<organism evidence="2 3">
    <name type="scientific">Linnemannia schmuckeri</name>
    <dbReference type="NCBI Taxonomy" id="64567"/>
    <lineage>
        <taxon>Eukaryota</taxon>
        <taxon>Fungi</taxon>
        <taxon>Fungi incertae sedis</taxon>
        <taxon>Mucoromycota</taxon>
        <taxon>Mortierellomycotina</taxon>
        <taxon>Mortierellomycetes</taxon>
        <taxon>Mortierellales</taxon>
        <taxon>Mortierellaceae</taxon>
        <taxon>Linnemannia</taxon>
    </lineage>
</organism>
<evidence type="ECO:0000313" key="3">
    <source>
        <dbReference type="Proteomes" id="UP000748756"/>
    </source>
</evidence>
<evidence type="ECO:0000313" key="2">
    <source>
        <dbReference type="EMBL" id="KAF9155390.1"/>
    </source>
</evidence>
<protein>
    <submittedName>
        <fullName evidence="2">Uncharacterized protein</fullName>
    </submittedName>
</protein>
<accession>A0A9P5VEM6</accession>
<keyword evidence="3" id="KW-1185">Reference proteome</keyword>